<keyword evidence="1" id="KW-0732">Signal</keyword>
<dbReference type="AlphaFoldDB" id="A0A660LE34"/>
<evidence type="ECO:0000259" key="2">
    <source>
        <dbReference type="Pfam" id="PF08486"/>
    </source>
</evidence>
<dbReference type="NCBIfam" id="TIGR02669">
    <property type="entry name" value="SpoIID_LytB"/>
    <property type="match status" value="1"/>
</dbReference>
<proteinExistence type="predicted"/>
<accession>A0A660LE34</accession>
<dbReference type="Pfam" id="PF08486">
    <property type="entry name" value="SpoIID"/>
    <property type="match status" value="1"/>
</dbReference>
<dbReference type="EMBL" id="RBIL01000001">
    <property type="protein sequence ID" value="RKQ92576.1"/>
    <property type="molecule type" value="Genomic_DNA"/>
</dbReference>
<comment type="caution">
    <text evidence="3">The sequence shown here is derived from an EMBL/GenBank/DDBJ whole genome shotgun (WGS) entry which is preliminary data.</text>
</comment>
<name>A0A660LE34_9ACTN</name>
<dbReference type="GO" id="GO:0030288">
    <property type="term" value="C:outer membrane-bounded periplasmic space"/>
    <property type="evidence" value="ECO:0007669"/>
    <property type="project" value="TreeGrafter"/>
</dbReference>
<dbReference type="InterPro" id="IPR013693">
    <property type="entry name" value="SpoIID/LytB_N"/>
</dbReference>
<dbReference type="InterPro" id="IPR051922">
    <property type="entry name" value="Bact_Sporulation_Assoc"/>
</dbReference>
<evidence type="ECO:0000313" key="3">
    <source>
        <dbReference type="EMBL" id="RKQ92576.1"/>
    </source>
</evidence>
<feature type="domain" description="Sporulation stage II protein D amidase enhancer LytB N-terminal" evidence="2">
    <location>
        <begin position="171"/>
        <end position="256"/>
    </location>
</feature>
<dbReference type="InterPro" id="IPR013486">
    <property type="entry name" value="SpoIID/LytB"/>
</dbReference>
<feature type="signal peptide" evidence="1">
    <location>
        <begin position="1"/>
        <end position="27"/>
    </location>
</feature>
<evidence type="ECO:0000256" key="1">
    <source>
        <dbReference type="SAM" id="SignalP"/>
    </source>
</evidence>
<sequence>MATPDPMTRTLLATLALLVALAAPASAQSSKKTTFTIKGAGFGHGVGMSQYGALGYAQNGWDAARILGHYYTGTSLGTTDPNKKVRVQLIGQTGSARISGARQAGSRKLDPTKTYVARRRALTEVELLQGNRRVAVFKAPLQVAGEGDVTTLGGVGSFRGVMELKPGTFSGLTVTNVVGLDDYLQGVVPAESPASWPAEALRAQAIAARTYAITTAKSADFDHYADTRSQVYKGVGIEQPSTNAAVADTRGQIVTYQGQPVVTYFFSTSGGRTESVENTSLGREPRPWLKSVEDEFDDVSPRHRWTTKLTMASASKKLGGLVKGSFKGIRVTRRGESPRIVSAEVVGSRGVSVTDGATLRARLGLFDTWASFASISGEKAEPTEGDGSGGTTAPPGFSALLRPIGVLRGDVIAGSRNVTIQARVNGRWVEVGTTKTRRGAYRWPTATPGTYRAVVGGAYGPAVRIG</sequence>
<dbReference type="PANTHER" id="PTHR30032">
    <property type="entry name" value="N-ACETYLMURAMOYL-L-ALANINE AMIDASE-RELATED"/>
    <property type="match status" value="1"/>
</dbReference>
<keyword evidence="4" id="KW-1185">Reference proteome</keyword>
<evidence type="ECO:0000313" key="4">
    <source>
        <dbReference type="Proteomes" id="UP000278962"/>
    </source>
</evidence>
<dbReference type="GO" id="GO:0030435">
    <property type="term" value="P:sporulation resulting in formation of a cellular spore"/>
    <property type="evidence" value="ECO:0007669"/>
    <property type="project" value="InterPro"/>
</dbReference>
<protein>
    <submittedName>
        <fullName evidence="3">Stage II sporulation protein D</fullName>
    </submittedName>
</protein>
<dbReference type="Proteomes" id="UP000278962">
    <property type="component" value="Unassembled WGS sequence"/>
</dbReference>
<reference evidence="3 4" key="1">
    <citation type="submission" date="2018-10" db="EMBL/GenBank/DDBJ databases">
        <title>Genomic Encyclopedia of Archaeal and Bacterial Type Strains, Phase II (KMG-II): from individual species to whole genera.</title>
        <authorList>
            <person name="Goeker M."/>
        </authorList>
    </citation>
    <scope>NUCLEOTIDE SEQUENCE [LARGE SCALE GENOMIC DNA]</scope>
    <source>
        <strain evidence="3 4">DSM 14954</strain>
    </source>
</reference>
<dbReference type="PANTHER" id="PTHR30032:SF4">
    <property type="entry name" value="AMIDASE ENHANCER"/>
    <property type="match status" value="1"/>
</dbReference>
<feature type="chain" id="PRO_5024935916" evidence="1">
    <location>
        <begin position="28"/>
        <end position="466"/>
    </location>
</feature>
<organism evidence="3 4">
    <name type="scientific">Solirubrobacter pauli</name>
    <dbReference type="NCBI Taxonomy" id="166793"/>
    <lineage>
        <taxon>Bacteria</taxon>
        <taxon>Bacillati</taxon>
        <taxon>Actinomycetota</taxon>
        <taxon>Thermoleophilia</taxon>
        <taxon>Solirubrobacterales</taxon>
        <taxon>Solirubrobacteraceae</taxon>
        <taxon>Solirubrobacter</taxon>
    </lineage>
</organism>
<gene>
    <name evidence="3" type="ORF">C8N24_2427</name>
</gene>